<keyword evidence="3 6" id="KW-1133">Transmembrane helix</keyword>
<feature type="transmembrane region" description="Helical" evidence="6">
    <location>
        <begin position="136"/>
        <end position="158"/>
    </location>
</feature>
<sequence length="394" mass="43810">MSLSQTAVSSPPEYLDDESLDTRILCWAVFPAVMAIVVVALRFYTRHYIVGKIAIEDWFALGALINSLGVSIGIGRQSYWALGKHIWTISPGRLSDFLRALWYTALFYHVSLGLMKASILLLYIRMFKSYDTLRRASWIVLAIVGVGMSGVLAVTFTTCVPLRRKWDKDVDGYCQPDWPWWAATGFQAGSDVVIFLMPLPTIYKLRLPQRQKLALVAVFALGLFVCLVAILRIVWVSKTDDTDFTFSGKAVGEWSCIELNTAIVCASLMLLKPLYHKVHPRRTRLISEDDTPGSYEPPPTVGAARIRPMLHQNHGSVFVTPVDAGSRPHSIHCGPDAHLDGNDSRRMYSLGGPTTRTMSPTLPAKPFFIESVRAKADKGVPIAQMGSPLSVRVW</sequence>
<dbReference type="RefSeq" id="XP_066705711.1">
    <property type="nucleotide sequence ID" value="XM_066836818.1"/>
</dbReference>
<organism evidence="8 9">
    <name type="scientific">Apiospora aurea</name>
    <dbReference type="NCBI Taxonomy" id="335848"/>
    <lineage>
        <taxon>Eukaryota</taxon>
        <taxon>Fungi</taxon>
        <taxon>Dikarya</taxon>
        <taxon>Ascomycota</taxon>
        <taxon>Pezizomycotina</taxon>
        <taxon>Sordariomycetes</taxon>
        <taxon>Xylariomycetidae</taxon>
        <taxon>Amphisphaeriales</taxon>
        <taxon>Apiosporaceae</taxon>
        <taxon>Apiospora</taxon>
    </lineage>
</organism>
<dbReference type="PANTHER" id="PTHR33048">
    <property type="entry name" value="PTH11-LIKE INTEGRAL MEMBRANE PROTEIN (AFU_ORTHOLOGUE AFUA_5G11245)"/>
    <property type="match status" value="1"/>
</dbReference>
<evidence type="ECO:0000259" key="7">
    <source>
        <dbReference type="Pfam" id="PF20684"/>
    </source>
</evidence>
<dbReference type="Pfam" id="PF20684">
    <property type="entry name" value="Fung_rhodopsin"/>
    <property type="match status" value="1"/>
</dbReference>
<protein>
    <recommendedName>
        <fullName evidence="7">Rhodopsin domain-containing protein</fullName>
    </recommendedName>
</protein>
<dbReference type="InterPro" id="IPR052337">
    <property type="entry name" value="SAT4-like"/>
</dbReference>
<keyword evidence="9" id="KW-1185">Reference proteome</keyword>
<comment type="subcellular location">
    <subcellularLocation>
        <location evidence="1">Membrane</location>
        <topology evidence="1">Multi-pass membrane protein</topology>
    </subcellularLocation>
</comment>
<evidence type="ECO:0000256" key="6">
    <source>
        <dbReference type="SAM" id="Phobius"/>
    </source>
</evidence>
<gene>
    <name evidence="8" type="ORF">PG986_000596</name>
</gene>
<evidence type="ECO:0000256" key="1">
    <source>
        <dbReference type="ARBA" id="ARBA00004141"/>
    </source>
</evidence>
<evidence type="ECO:0000313" key="8">
    <source>
        <dbReference type="EMBL" id="KAK7966319.1"/>
    </source>
</evidence>
<dbReference type="EMBL" id="JAQQWE010000001">
    <property type="protein sequence ID" value="KAK7966319.1"/>
    <property type="molecule type" value="Genomic_DNA"/>
</dbReference>
<proteinExistence type="inferred from homology"/>
<comment type="caution">
    <text evidence="8">The sequence shown here is derived from an EMBL/GenBank/DDBJ whole genome shotgun (WGS) entry which is preliminary data.</text>
</comment>
<dbReference type="PANTHER" id="PTHR33048:SF47">
    <property type="entry name" value="INTEGRAL MEMBRANE PROTEIN-RELATED"/>
    <property type="match status" value="1"/>
</dbReference>
<accession>A0ABR1QUG8</accession>
<dbReference type="InterPro" id="IPR049326">
    <property type="entry name" value="Rhodopsin_dom_fungi"/>
</dbReference>
<keyword evidence="2 6" id="KW-0812">Transmembrane</keyword>
<dbReference type="GeneID" id="92069880"/>
<evidence type="ECO:0000256" key="3">
    <source>
        <dbReference type="ARBA" id="ARBA00022989"/>
    </source>
</evidence>
<feature type="transmembrane region" description="Helical" evidence="6">
    <location>
        <begin position="257"/>
        <end position="275"/>
    </location>
</feature>
<feature type="transmembrane region" description="Helical" evidence="6">
    <location>
        <begin position="100"/>
        <end position="124"/>
    </location>
</feature>
<feature type="transmembrane region" description="Helical" evidence="6">
    <location>
        <begin position="213"/>
        <end position="237"/>
    </location>
</feature>
<feature type="domain" description="Rhodopsin" evidence="7">
    <location>
        <begin position="41"/>
        <end position="276"/>
    </location>
</feature>
<evidence type="ECO:0000313" key="9">
    <source>
        <dbReference type="Proteomes" id="UP001391051"/>
    </source>
</evidence>
<evidence type="ECO:0000256" key="5">
    <source>
        <dbReference type="ARBA" id="ARBA00038359"/>
    </source>
</evidence>
<feature type="transmembrane region" description="Helical" evidence="6">
    <location>
        <begin position="178"/>
        <end position="201"/>
    </location>
</feature>
<dbReference type="Proteomes" id="UP001391051">
    <property type="component" value="Unassembled WGS sequence"/>
</dbReference>
<evidence type="ECO:0000256" key="4">
    <source>
        <dbReference type="ARBA" id="ARBA00023136"/>
    </source>
</evidence>
<reference evidence="8 9" key="1">
    <citation type="submission" date="2023-01" db="EMBL/GenBank/DDBJ databases">
        <title>Analysis of 21 Apiospora genomes using comparative genomics revels a genus with tremendous synthesis potential of carbohydrate active enzymes and secondary metabolites.</title>
        <authorList>
            <person name="Sorensen T."/>
        </authorList>
    </citation>
    <scope>NUCLEOTIDE SEQUENCE [LARGE SCALE GENOMIC DNA]</scope>
    <source>
        <strain evidence="8 9">CBS 24483</strain>
    </source>
</reference>
<evidence type="ECO:0000256" key="2">
    <source>
        <dbReference type="ARBA" id="ARBA00022692"/>
    </source>
</evidence>
<comment type="similarity">
    <text evidence="5">Belongs to the SAT4 family.</text>
</comment>
<feature type="transmembrane region" description="Helical" evidence="6">
    <location>
        <begin position="24"/>
        <end position="45"/>
    </location>
</feature>
<name>A0ABR1QUG8_9PEZI</name>
<feature type="transmembrane region" description="Helical" evidence="6">
    <location>
        <begin position="57"/>
        <end position="80"/>
    </location>
</feature>
<keyword evidence="4 6" id="KW-0472">Membrane</keyword>